<dbReference type="CDD" id="cd00051">
    <property type="entry name" value="EFh"/>
    <property type="match status" value="1"/>
</dbReference>
<dbReference type="GO" id="GO:0005509">
    <property type="term" value="F:calcium ion binding"/>
    <property type="evidence" value="ECO:0007669"/>
    <property type="project" value="InterPro"/>
</dbReference>
<feature type="transmembrane region" description="Helical" evidence="3">
    <location>
        <begin position="54"/>
        <end position="72"/>
    </location>
</feature>
<keyword evidence="3" id="KW-0812">Transmembrane</keyword>
<evidence type="ECO:0000256" key="1">
    <source>
        <dbReference type="ARBA" id="ARBA00022837"/>
    </source>
</evidence>
<evidence type="ECO:0000256" key="2">
    <source>
        <dbReference type="SAM" id="MobiDB-lite"/>
    </source>
</evidence>
<dbReference type="AlphaFoldDB" id="A0A9W7FS54"/>
<evidence type="ECO:0000256" key="3">
    <source>
        <dbReference type="SAM" id="Phobius"/>
    </source>
</evidence>
<dbReference type="InterPro" id="IPR002048">
    <property type="entry name" value="EF_hand_dom"/>
</dbReference>
<keyword evidence="3" id="KW-0472">Membrane</keyword>
<feature type="region of interest" description="Disordered" evidence="2">
    <location>
        <begin position="315"/>
        <end position="343"/>
    </location>
</feature>
<feature type="domain" description="EF-hand" evidence="4">
    <location>
        <begin position="605"/>
        <end position="640"/>
    </location>
</feature>
<evidence type="ECO:0000259" key="4">
    <source>
        <dbReference type="PROSITE" id="PS50222"/>
    </source>
</evidence>
<dbReference type="PROSITE" id="PS50222">
    <property type="entry name" value="EF_HAND_2"/>
    <property type="match status" value="2"/>
</dbReference>
<evidence type="ECO:0000313" key="6">
    <source>
        <dbReference type="Proteomes" id="UP001165122"/>
    </source>
</evidence>
<sequence>MGDGVFGLGSSLNTRAACISLILLILFTVFFEITTSRLDKHLAGTPYKEMVEKIYRELTVLGLISFGTFLLLQSKLEIDQEILIAFEFSHIVIFFAAINFVLSAVGMMYLNAKIKREIDYAAAIDTTELVERSRRVQLGGWRGFMPQNLKLRHDIEFKVYNMFFCDHYRFPVSAFDFPAYMREVLDRHVTSLLEVEISSWLFLCGALCVNIIRGYVEGEIGDDEESTTVEGSARSLLRSLASSSDEDKDDDGLWFFMGLGIAMLTAVSLLKFFGKRSERQLLKLMGCGDVEKCIEYLKKTEEKLLKEEEKLMDNHHKSQTLKIGSPEEEGKTQRHKRVTSGNVSTSLKSELLSAFKAGAGEDDVFQAEGGDSPSFNAKHGAHQHDPVKDDVMLGVMHKHTVGAATNAVAKVGKRVKGLSSSIGATGVSSRFIGGSPPQHHPLAIPEGSATATVSEESKKKIKRIQRNRSEHRQAEVHTATIARGALKAQMKAVYLFGSEAVVNKLLDLAMLFNCFYVAVFCANFAYVALHKDNGLGPLYFVICLVPGIATFYMCGMCVKTHSILSAIAHIDLEVVGAVVDETEDTLAVGKAAFATILDKLEVHGIDMEALHAVFDEMDENGDGTLDAKELRHCLANLGVHLPSHKFKKLFRLVDIDRKGTINFIEFFLLLYPEETDNVEKYFEVLFFKKTKMEDLIEAPDVKK</sequence>
<evidence type="ECO:0000313" key="5">
    <source>
        <dbReference type="EMBL" id="GMI17249.1"/>
    </source>
</evidence>
<proteinExistence type="predicted"/>
<feature type="transmembrane region" description="Helical" evidence="3">
    <location>
        <begin position="12"/>
        <end position="33"/>
    </location>
</feature>
<dbReference type="Proteomes" id="UP001165122">
    <property type="component" value="Unassembled WGS sequence"/>
</dbReference>
<dbReference type="Gene3D" id="1.10.238.10">
    <property type="entry name" value="EF-hand"/>
    <property type="match status" value="1"/>
</dbReference>
<feature type="transmembrane region" description="Helical" evidence="3">
    <location>
        <begin position="84"/>
        <end position="110"/>
    </location>
</feature>
<dbReference type="SUPFAM" id="SSF47473">
    <property type="entry name" value="EF-hand"/>
    <property type="match status" value="1"/>
</dbReference>
<keyword evidence="6" id="KW-1185">Reference proteome</keyword>
<organism evidence="5 6">
    <name type="scientific">Triparma laevis f. longispina</name>
    <dbReference type="NCBI Taxonomy" id="1714387"/>
    <lineage>
        <taxon>Eukaryota</taxon>
        <taxon>Sar</taxon>
        <taxon>Stramenopiles</taxon>
        <taxon>Ochrophyta</taxon>
        <taxon>Bolidophyceae</taxon>
        <taxon>Parmales</taxon>
        <taxon>Triparmaceae</taxon>
        <taxon>Triparma</taxon>
    </lineage>
</organism>
<comment type="caution">
    <text evidence="5">The sequence shown here is derived from an EMBL/GenBank/DDBJ whole genome shotgun (WGS) entry which is preliminary data.</text>
</comment>
<dbReference type="OrthoDB" id="68481at2759"/>
<feature type="transmembrane region" description="Helical" evidence="3">
    <location>
        <begin position="253"/>
        <end position="273"/>
    </location>
</feature>
<feature type="domain" description="EF-hand" evidence="4">
    <location>
        <begin position="641"/>
        <end position="676"/>
    </location>
</feature>
<keyword evidence="3" id="KW-1133">Transmembrane helix</keyword>
<protein>
    <recommendedName>
        <fullName evidence="4">EF-hand domain-containing protein</fullName>
    </recommendedName>
</protein>
<dbReference type="PROSITE" id="PS00018">
    <property type="entry name" value="EF_HAND_1"/>
    <property type="match status" value="1"/>
</dbReference>
<dbReference type="SMART" id="SM00054">
    <property type="entry name" value="EFh"/>
    <property type="match status" value="2"/>
</dbReference>
<feature type="transmembrane region" description="Helical" evidence="3">
    <location>
        <begin position="505"/>
        <end position="526"/>
    </location>
</feature>
<name>A0A9W7FS54_9STRA</name>
<feature type="transmembrane region" description="Helical" evidence="3">
    <location>
        <begin position="538"/>
        <end position="558"/>
    </location>
</feature>
<dbReference type="InterPro" id="IPR011992">
    <property type="entry name" value="EF-hand-dom_pair"/>
</dbReference>
<dbReference type="InterPro" id="IPR018247">
    <property type="entry name" value="EF_Hand_1_Ca_BS"/>
</dbReference>
<dbReference type="Pfam" id="PF13499">
    <property type="entry name" value="EF-hand_7"/>
    <property type="match status" value="1"/>
</dbReference>
<feature type="transmembrane region" description="Helical" evidence="3">
    <location>
        <begin position="197"/>
        <end position="216"/>
    </location>
</feature>
<gene>
    <name evidence="5" type="ORF">TrLO_g13394</name>
</gene>
<reference evidence="6" key="1">
    <citation type="journal article" date="2023" name="Commun. Biol.">
        <title>Genome analysis of Parmales, the sister group of diatoms, reveals the evolutionary specialization of diatoms from phago-mixotrophs to photoautotrophs.</title>
        <authorList>
            <person name="Ban H."/>
            <person name="Sato S."/>
            <person name="Yoshikawa S."/>
            <person name="Yamada K."/>
            <person name="Nakamura Y."/>
            <person name="Ichinomiya M."/>
            <person name="Sato N."/>
            <person name="Blanc-Mathieu R."/>
            <person name="Endo H."/>
            <person name="Kuwata A."/>
            <person name="Ogata H."/>
        </authorList>
    </citation>
    <scope>NUCLEOTIDE SEQUENCE [LARGE SCALE GENOMIC DNA]</scope>
    <source>
        <strain evidence="6">NIES 3700</strain>
    </source>
</reference>
<accession>A0A9W7FS54</accession>
<dbReference type="EMBL" id="BRXW01000286">
    <property type="protein sequence ID" value="GMI17249.1"/>
    <property type="molecule type" value="Genomic_DNA"/>
</dbReference>
<keyword evidence="1" id="KW-0106">Calcium</keyword>